<gene>
    <name evidence="2" type="ordered locus">Synpcc7942_0765</name>
</gene>
<feature type="signal peptide" evidence="1">
    <location>
        <begin position="1"/>
        <end position="19"/>
    </location>
</feature>
<dbReference type="HOGENOM" id="CLU_1634533_0_0_3"/>
<dbReference type="EMBL" id="CP000100">
    <property type="protein sequence ID" value="ABB56797.1"/>
    <property type="molecule type" value="Genomic_DNA"/>
</dbReference>
<dbReference type="PaxDb" id="1140-Synpcc7942_0765"/>
<organism evidence="2 3">
    <name type="scientific">Synechococcus elongatus (strain ATCC 33912 / PCC 7942 / FACHB-805)</name>
    <name type="common">Anacystis nidulans R2</name>
    <dbReference type="NCBI Taxonomy" id="1140"/>
    <lineage>
        <taxon>Bacteria</taxon>
        <taxon>Bacillati</taxon>
        <taxon>Cyanobacteriota</taxon>
        <taxon>Cyanophyceae</taxon>
        <taxon>Synechococcales</taxon>
        <taxon>Synechococcaceae</taxon>
        <taxon>Synechococcus</taxon>
    </lineage>
</organism>
<sequence length="162" mass="17950">MPLFLVLSLHLGLAPVAYNALSSTSPLLVPQILSALHIDSSIWCCNSRHRRKATPPGKQAAFLVLSNTTIMNPSFDIDKAAHQAAYRTAHEFPEAGPLLPALHRWETCPHCHQPLPASELYCRVVYCQGRAYPIDEAPKTYEDRHGTTYALVRSRGVYVCIG</sequence>
<dbReference type="KEGG" id="syf:Synpcc7942_0765"/>
<dbReference type="AlphaFoldDB" id="Q31Q72"/>
<proteinExistence type="predicted"/>
<keyword evidence="1" id="KW-0732">Signal</keyword>
<accession>Q31Q72</accession>
<dbReference type="STRING" id="1140.Synpcc7942_0765"/>
<keyword evidence="3" id="KW-1185">Reference proteome</keyword>
<name>Q31Q72_SYNE7</name>
<evidence type="ECO:0000313" key="2">
    <source>
        <dbReference type="EMBL" id="ABB56797.1"/>
    </source>
</evidence>
<evidence type="ECO:0008006" key="4">
    <source>
        <dbReference type="Google" id="ProtNLM"/>
    </source>
</evidence>
<evidence type="ECO:0000313" key="3">
    <source>
        <dbReference type="Proteomes" id="UP000889800"/>
    </source>
</evidence>
<protein>
    <recommendedName>
        <fullName evidence="4">Secreted protein</fullName>
    </recommendedName>
</protein>
<feature type="chain" id="PRO_5004220555" description="Secreted protein" evidence="1">
    <location>
        <begin position="20"/>
        <end position="162"/>
    </location>
</feature>
<reference evidence="3" key="1">
    <citation type="submission" date="2005-08" db="EMBL/GenBank/DDBJ databases">
        <title>Complete sequence of chromosome 1 of Synechococcus elongatus PCC 7942.</title>
        <authorList>
            <consortium name="US DOE Joint Genome Institute"/>
            <person name="Copeland A."/>
            <person name="Lucas S."/>
            <person name="Lapidus A."/>
            <person name="Barry K."/>
            <person name="Detter J.C."/>
            <person name="Glavina T."/>
            <person name="Hammon N."/>
            <person name="Israni S."/>
            <person name="Pitluck S."/>
            <person name="Schmutz J."/>
            <person name="Larimer F."/>
            <person name="Land M."/>
            <person name="Kyrpides N."/>
            <person name="Lykidis A."/>
            <person name="Richardson P."/>
        </authorList>
    </citation>
    <scope>NUCLEOTIDE SEQUENCE [LARGE SCALE GENOMIC DNA]</scope>
    <source>
        <strain evidence="3">ATCC 33912 / PCC 7942 / FACHB-805</strain>
    </source>
</reference>
<dbReference type="BioCyc" id="SYNEL:SYNPCC7942_0765-MONOMER"/>
<evidence type="ECO:0000256" key="1">
    <source>
        <dbReference type="SAM" id="SignalP"/>
    </source>
</evidence>
<dbReference type="Proteomes" id="UP000889800">
    <property type="component" value="Chromosome"/>
</dbReference>